<reference evidence="3" key="1">
    <citation type="submission" date="2020-08" db="EMBL/GenBank/DDBJ databases">
        <title>Lacibacter sp. S13-6-6 genome sequencing.</title>
        <authorList>
            <person name="Jin L."/>
        </authorList>
    </citation>
    <scope>NUCLEOTIDE SEQUENCE [LARGE SCALE GENOMIC DNA]</scope>
    <source>
        <strain evidence="3">S13-6-6</strain>
    </source>
</reference>
<gene>
    <name evidence="2" type="ORF">H4075_11140</name>
</gene>
<dbReference type="Proteomes" id="UP000515344">
    <property type="component" value="Chromosome"/>
</dbReference>
<evidence type="ECO:0000313" key="2">
    <source>
        <dbReference type="EMBL" id="QNA42663.1"/>
    </source>
</evidence>
<keyword evidence="3" id="KW-1185">Reference proteome</keyword>
<evidence type="ECO:0000313" key="3">
    <source>
        <dbReference type="Proteomes" id="UP000515344"/>
    </source>
</evidence>
<dbReference type="SUPFAM" id="SSF49899">
    <property type="entry name" value="Concanavalin A-like lectins/glucanases"/>
    <property type="match status" value="1"/>
</dbReference>
<protein>
    <recommendedName>
        <fullName evidence="4">PKD domain-containing protein</fullName>
    </recommendedName>
</protein>
<dbReference type="InterPro" id="IPR013320">
    <property type="entry name" value="ConA-like_dom_sf"/>
</dbReference>
<evidence type="ECO:0000256" key="1">
    <source>
        <dbReference type="SAM" id="Phobius"/>
    </source>
</evidence>
<keyword evidence="1" id="KW-1133">Transmembrane helix</keyword>
<name>A0A7G5XB10_9BACT</name>
<dbReference type="GO" id="GO:0005975">
    <property type="term" value="P:carbohydrate metabolic process"/>
    <property type="evidence" value="ECO:0007669"/>
    <property type="project" value="UniProtKB-ARBA"/>
</dbReference>
<dbReference type="SUPFAM" id="SSF49299">
    <property type="entry name" value="PKD domain"/>
    <property type="match status" value="1"/>
</dbReference>
<evidence type="ECO:0008006" key="4">
    <source>
        <dbReference type="Google" id="ProtNLM"/>
    </source>
</evidence>
<proteinExistence type="predicted"/>
<feature type="transmembrane region" description="Helical" evidence="1">
    <location>
        <begin position="110"/>
        <end position="130"/>
    </location>
</feature>
<keyword evidence="1" id="KW-0472">Membrane</keyword>
<dbReference type="EMBL" id="CP060007">
    <property type="protein sequence ID" value="QNA42663.1"/>
    <property type="molecule type" value="Genomic_DNA"/>
</dbReference>
<dbReference type="GO" id="GO:0004553">
    <property type="term" value="F:hydrolase activity, hydrolyzing O-glycosyl compounds"/>
    <property type="evidence" value="ECO:0007669"/>
    <property type="project" value="UniProtKB-ARBA"/>
</dbReference>
<keyword evidence="1" id="KW-0812">Transmembrane</keyword>
<sequence>MSKKAKLDEIIRCCENRFNRGTAVNWKHGDFSDLSREIFGDTDVNISPSTLKRIFGKVSVDDDYIPQQATVDALKKYGQYVEPETVQQVESSSTKPVATNGANNSKRSKLLFPALLLITAIVAFLFFRYWKPKDIYGTINITRTEGLLPATVVFELQLPGTEDSLFVNFGDKSPWQYIKPDEKNVAHIYYIPGVFTVSLQTRQQTFAKTSAYIKSNNWIAFGFHRQDDIPVHFYALPVIKTGSDSLFEVTNSQLFKLGLDTTGPVLTRLSNYTPFNQSADDFIFETTFKNHIQEKGIFCRSTQFQISGSNNVIRFRWVNAGCSQRVLNIVSEQIFKGATNDLSQFVLDLSQWTTVKLVNHQKQVTLFVNGKQIFTGSYQQSLGNMKGLFLEFEGTGVIKTCDLKSYDGKLLYHF</sequence>
<dbReference type="KEGG" id="lacs:H4075_11140"/>
<dbReference type="AlphaFoldDB" id="A0A7G5XB10"/>
<accession>A0A7G5XB10</accession>
<dbReference type="Gene3D" id="2.60.120.560">
    <property type="entry name" value="Exo-inulinase, domain 1"/>
    <property type="match status" value="1"/>
</dbReference>
<organism evidence="2 3">
    <name type="scientific">Lacibacter sediminis</name>
    <dbReference type="NCBI Taxonomy" id="2760713"/>
    <lineage>
        <taxon>Bacteria</taxon>
        <taxon>Pseudomonadati</taxon>
        <taxon>Bacteroidota</taxon>
        <taxon>Chitinophagia</taxon>
        <taxon>Chitinophagales</taxon>
        <taxon>Chitinophagaceae</taxon>
        <taxon>Lacibacter</taxon>
    </lineage>
</organism>
<dbReference type="InterPro" id="IPR035986">
    <property type="entry name" value="PKD_dom_sf"/>
</dbReference>
<dbReference type="RefSeq" id="WP_182800929.1">
    <property type="nucleotide sequence ID" value="NZ_CP060007.1"/>
</dbReference>